<keyword evidence="2" id="KW-1185">Reference proteome</keyword>
<evidence type="ECO:0000313" key="2">
    <source>
        <dbReference type="Proteomes" id="UP001286456"/>
    </source>
</evidence>
<dbReference type="CDD" id="cd00303">
    <property type="entry name" value="retropepsin_like"/>
    <property type="match status" value="1"/>
</dbReference>
<dbReference type="AlphaFoldDB" id="A0AAE0MHS9"/>
<proteinExistence type="predicted"/>
<name>A0AAE0MHS9_9PEZI</name>
<gene>
    <name evidence="1" type="ORF">B0T19DRAFT_109504</name>
</gene>
<accession>A0AAE0MHS9</accession>
<reference evidence="1" key="1">
    <citation type="journal article" date="2023" name="Mol. Phylogenet. Evol.">
        <title>Genome-scale phylogeny and comparative genomics of the fungal order Sordariales.</title>
        <authorList>
            <person name="Hensen N."/>
            <person name="Bonometti L."/>
            <person name="Westerberg I."/>
            <person name="Brannstrom I.O."/>
            <person name="Guillou S."/>
            <person name="Cros-Aarteil S."/>
            <person name="Calhoun S."/>
            <person name="Haridas S."/>
            <person name="Kuo A."/>
            <person name="Mondo S."/>
            <person name="Pangilinan J."/>
            <person name="Riley R."/>
            <person name="LaButti K."/>
            <person name="Andreopoulos B."/>
            <person name="Lipzen A."/>
            <person name="Chen C."/>
            <person name="Yan M."/>
            <person name="Daum C."/>
            <person name="Ng V."/>
            <person name="Clum A."/>
            <person name="Steindorff A."/>
            <person name="Ohm R.A."/>
            <person name="Martin F."/>
            <person name="Silar P."/>
            <person name="Natvig D.O."/>
            <person name="Lalanne C."/>
            <person name="Gautier V."/>
            <person name="Ament-Velasquez S.L."/>
            <person name="Kruys A."/>
            <person name="Hutchinson M.I."/>
            <person name="Powell A.J."/>
            <person name="Barry K."/>
            <person name="Miller A.N."/>
            <person name="Grigoriev I.V."/>
            <person name="Debuchy R."/>
            <person name="Gladieux P."/>
            <person name="Hiltunen Thoren M."/>
            <person name="Johannesson H."/>
        </authorList>
    </citation>
    <scope>NUCLEOTIDE SEQUENCE</scope>
    <source>
        <strain evidence="1">SMH4131-1</strain>
    </source>
</reference>
<protein>
    <submittedName>
        <fullName evidence="1">Uncharacterized protein</fullName>
    </submittedName>
</protein>
<comment type="caution">
    <text evidence="1">The sequence shown here is derived from an EMBL/GenBank/DDBJ whole genome shotgun (WGS) entry which is preliminary data.</text>
</comment>
<organism evidence="1 2">
    <name type="scientific">Cercophora scortea</name>
    <dbReference type="NCBI Taxonomy" id="314031"/>
    <lineage>
        <taxon>Eukaryota</taxon>
        <taxon>Fungi</taxon>
        <taxon>Dikarya</taxon>
        <taxon>Ascomycota</taxon>
        <taxon>Pezizomycotina</taxon>
        <taxon>Sordariomycetes</taxon>
        <taxon>Sordariomycetidae</taxon>
        <taxon>Sordariales</taxon>
        <taxon>Lasiosphaeriaceae</taxon>
        <taxon>Cercophora</taxon>
    </lineage>
</organism>
<evidence type="ECO:0000313" key="1">
    <source>
        <dbReference type="EMBL" id="KAK3332690.1"/>
    </source>
</evidence>
<sequence>MNSIARSATLVALLGFQDHALVFGGKDGKDSEVGDFPVLAAVFRDLYPIVRSPDIPLSQSATHALEECRRTQDKLMQLLDSMGFTNHKHSDRMLDRISYSVRRFFKRNSLETAKADYRNSVFLLRDITMDAVTHYHLQHMRYVFFSHTHTYTHTHPFRYFWAELTLEPKRTRQELDLLCGGSDQTNINITLPPTPTPSGIVKRVPSPDRRASEIWVKAEKSMQRFTATARIPKTPGSASTNDADIEYVAMRGLYDTGSERDIISRSFLEKHGLLDGLARKLPRAQTFRGAGKMEMKVELEAPLDWYHEGDIRSEDVRRDTFFVMDDSGNEDTFDILLGWDWICDNEILAFKSPRRKNHVRFTVHPGNKSGTTAPNIIMQSPPPRVCVCVRERERESERLLEVESR</sequence>
<dbReference type="EMBL" id="JAUEPO010000002">
    <property type="protein sequence ID" value="KAK3332690.1"/>
    <property type="molecule type" value="Genomic_DNA"/>
</dbReference>
<dbReference type="InterPro" id="IPR021109">
    <property type="entry name" value="Peptidase_aspartic_dom_sf"/>
</dbReference>
<reference evidence="1" key="2">
    <citation type="submission" date="2023-06" db="EMBL/GenBank/DDBJ databases">
        <authorList>
            <consortium name="Lawrence Berkeley National Laboratory"/>
            <person name="Haridas S."/>
            <person name="Hensen N."/>
            <person name="Bonometti L."/>
            <person name="Westerberg I."/>
            <person name="Brannstrom I.O."/>
            <person name="Guillou S."/>
            <person name="Cros-Aarteil S."/>
            <person name="Calhoun S."/>
            <person name="Kuo A."/>
            <person name="Mondo S."/>
            <person name="Pangilinan J."/>
            <person name="Riley R."/>
            <person name="Labutti K."/>
            <person name="Andreopoulos B."/>
            <person name="Lipzen A."/>
            <person name="Chen C."/>
            <person name="Yanf M."/>
            <person name="Daum C."/>
            <person name="Ng V."/>
            <person name="Clum A."/>
            <person name="Steindorff A."/>
            <person name="Ohm R."/>
            <person name="Martin F."/>
            <person name="Silar P."/>
            <person name="Natvig D."/>
            <person name="Lalanne C."/>
            <person name="Gautier V."/>
            <person name="Ament-Velasquez S.L."/>
            <person name="Kruys A."/>
            <person name="Hutchinson M.I."/>
            <person name="Powell A.J."/>
            <person name="Barry K."/>
            <person name="Miller A.N."/>
            <person name="Grigoriev I.V."/>
            <person name="Debuchy R."/>
            <person name="Gladieux P."/>
            <person name="Thoren M.H."/>
            <person name="Johannesson H."/>
        </authorList>
    </citation>
    <scope>NUCLEOTIDE SEQUENCE</scope>
    <source>
        <strain evidence="1">SMH4131-1</strain>
    </source>
</reference>
<dbReference type="Gene3D" id="2.40.70.10">
    <property type="entry name" value="Acid Proteases"/>
    <property type="match status" value="1"/>
</dbReference>
<dbReference type="Proteomes" id="UP001286456">
    <property type="component" value="Unassembled WGS sequence"/>
</dbReference>